<dbReference type="InterPro" id="IPR014322">
    <property type="entry name" value="RNA_pol_sigma-B/F/G"/>
</dbReference>
<dbReference type="InterPro" id="IPR000943">
    <property type="entry name" value="RNA_pol_sigma70"/>
</dbReference>
<dbReference type="GO" id="GO:0016987">
    <property type="term" value="F:sigma factor activity"/>
    <property type="evidence" value="ECO:0007669"/>
    <property type="project" value="UniProtKB-KW"/>
</dbReference>
<dbReference type="PANTHER" id="PTHR30385">
    <property type="entry name" value="SIGMA FACTOR F FLAGELLAR"/>
    <property type="match status" value="1"/>
</dbReference>
<sequence length="258" mass="28310">MGRDAWRADTMRALERMAALPDGDTERAALRDAVIREHMGYARGIALRYGRRGGPAEDLVQVAYLGLVKAVDHFDPARGVGFLAYATPTIVGEIRRYYRDATWDVHVARGLRELAVAVHGAADELTARLGRQPTLAELAAHLEVEHDEVVEALDASSAYTAASLDGPCSADGSSELGELLGHTDPGFDAVVDHEVLKAQVAALPERDKRILLLRFFRGRTLAQIGAELDVSPMQVSRLLARILARLRQGFDLREEPRR</sequence>
<dbReference type="InterPro" id="IPR014284">
    <property type="entry name" value="RNA_pol_sigma-70_dom"/>
</dbReference>
<feature type="domain" description="RNA polymerase sigma-70 region 3" evidence="5">
    <location>
        <begin position="114"/>
        <end position="180"/>
    </location>
</feature>
<keyword evidence="4" id="KW-0804">Transcription</keyword>
<keyword evidence="9" id="KW-1185">Reference proteome</keyword>
<name>A0A941EUL0_9ACTN</name>
<dbReference type="EMBL" id="JAGSOG010000210">
    <property type="protein sequence ID" value="MBR7837518.1"/>
    <property type="molecule type" value="Genomic_DNA"/>
</dbReference>
<dbReference type="SUPFAM" id="SSF88946">
    <property type="entry name" value="Sigma2 domain of RNA polymerase sigma factors"/>
    <property type="match status" value="1"/>
</dbReference>
<evidence type="ECO:0000256" key="4">
    <source>
        <dbReference type="ARBA" id="ARBA00023163"/>
    </source>
</evidence>
<dbReference type="InterPro" id="IPR036388">
    <property type="entry name" value="WH-like_DNA-bd_sf"/>
</dbReference>
<dbReference type="InterPro" id="IPR007624">
    <property type="entry name" value="RNA_pol_sigma70_r3"/>
</dbReference>
<dbReference type="NCBIfam" id="TIGR02980">
    <property type="entry name" value="SigBFG"/>
    <property type="match status" value="1"/>
</dbReference>
<feature type="domain" description="RNA polymerase sigma-70 region 4" evidence="7">
    <location>
        <begin position="201"/>
        <end position="248"/>
    </location>
</feature>
<dbReference type="InterPro" id="IPR007627">
    <property type="entry name" value="RNA_pol_sigma70_r2"/>
</dbReference>
<dbReference type="GO" id="GO:0003677">
    <property type="term" value="F:DNA binding"/>
    <property type="evidence" value="ECO:0007669"/>
    <property type="project" value="UniProtKB-KW"/>
</dbReference>
<dbReference type="Proteomes" id="UP000675781">
    <property type="component" value="Unassembled WGS sequence"/>
</dbReference>
<dbReference type="Gene3D" id="1.20.120.1810">
    <property type="match status" value="1"/>
</dbReference>
<dbReference type="PANTHER" id="PTHR30385:SF4">
    <property type="entry name" value="RNA POLYMERASE SIGMA-E FACTOR"/>
    <property type="match status" value="1"/>
</dbReference>
<evidence type="ECO:0000313" key="9">
    <source>
        <dbReference type="Proteomes" id="UP000675781"/>
    </source>
</evidence>
<gene>
    <name evidence="8" type="ORF">KDL01_29835</name>
</gene>
<evidence type="ECO:0000259" key="6">
    <source>
        <dbReference type="Pfam" id="PF04542"/>
    </source>
</evidence>
<evidence type="ECO:0000256" key="2">
    <source>
        <dbReference type="ARBA" id="ARBA00023082"/>
    </source>
</evidence>
<dbReference type="RefSeq" id="WP_212531995.1">
    <property type="nucleotide sequence ID" value="NZ_JAGSOG010000210.1"/>
</dbReference>
<keyword evidence="1" id="KW-0805">Transcription regulation</keyword>
<evidence type="ECO:0000259" key="7">
    <source>
        <dbReference type="Pfam" id="PF04545"/>
    </source>
</evidence>
<evidence type="ECO:0000256" key="3">
    <source>
        <dbReference type="ARBA" id="ARBA00023125"/>
    </source>
</evidence>
<dbReference type="SUPFAM" id="SSF88659">
    <property type="entry name" value="Sigma3 and sigma4 domains of RNA polymerase sigma factors"/>
    <property type="match status" value="2"/>
</dbReference>
<comment type="caution">
    <text evidence="8">The sequence shown here is derived from an EMBL/GenBank/DDBJ whole genome shotgun (WGS) entry which is preliminary data.</text>
</comment>
<dbReference type="NCBIfam" id="TIGR02937">
    <property type="entry name" value="sigma70-ECF"/>
    <property type="match status" value="1"/>
</dbReference>
<dbReference type="CDD" id="cd06171">
    <property type="entry name" value="Sigma70_r4"/>
    <property type="match status" value="1"/>
</dbReference>
<dbReference type="InterPro" id="IPR013325">
    <property type="entry name" value="RNA_pol_sigma_r2"/>
</dbReference>
<evidence type="ECO:0000256" key="1">
    <source>
        <dbReference type="ARBA" id="ARBA00023015"/>
    </source>
</evidence>
<reference evidence="8" key="1">
    <citation type="submission" date="2021-04" db="EMBL/GenBank/DDBJ databases">
        <title>Genome based classification of Actinospica acidithermotolerans sp. nov., an actinobacterium isolated from an Indonesian hot spring.</title>
        <authorList>
            <person name="Kusuma A.B."/>
            <person name="Putra K.E."/>
            <person name="Nafisah S."/>
            <person name="Loh J."/>
            <person name="Nouioui I."/>
            <person name="Goodfellow M."/>
        </authorList>
    </citation>
    <scope>NUCLEOTIDE SEQUENCE</scope>
    <source>
        <strain evidence="8">CSCA 57</strain>
    </source>
</reference>
<dbReference type="AlphaFoldDB" id="A0A941EUL0"/>
<proteinExistence type="predicted"/>
<dbReference type="InterPro" id="IPR007630">
    <property type="entry name" value="RNA_pol_sigma70_r4"/>
</dbReference>
<feature type="domain" description="RNA polymerase sigma-70 region 2" evidence="6">
    <location>
        <begin position="35"/>
        <end position="103"/>
    </location>
</feature>
<dbReference type="Pfam" id="PF04539">
    <property type="entry name" value="Sigma70_r3"/>
    <property type="match status" value="1"/>
</dbReference>
<dbReference type="Pfam" id="PF04545">
    <property type="entry name" value="Sigma70_r4"/>
    <property type="match status" value="1"/>
</dbReference>
<organism evidence="8 9">
    <name type="scientific">Actinospica durhamensis</name>
    <dbReference type="NCBI Taxonomy" id="1508375"/>
    <lineage>
        <taxon>Bacteria</taxon>
        <taxon>Bacillati</taxon>
        <taxon>Actinomycetota</taxon>
        <taxon>Actinomycetes</taxon>
        <taxon>Catenulisporales</taxon>
        <taxon>Actinospicaceae</taxon>
        <taxon>Actinospica</taxon>
    </lineage>
</organism>
<accession>A0A941EUL0</accession>
<dbReference type="Gene3D" id="1.10.10.10">
    <property type="entry name" value="Winged helix-like DNA-binding domain superfamily/Winged helix DNA-binding domain"/>
    <property type="match status" value="2"/>
</dbReference>
<dbReference type="GO" id="GO:0006352">
    <property type="term" value="P:DNA-templated transcription initiation"/>
    <property type="evidence" value="ECO:0007669"/>
    <property type="project" value="InterPro"/>
</dbReference>
<keyword evidence="2" id="KW-0731">Sigma factor</keyword>
<evidence type="ECO:0000313" key="8">
    <source>
        <dbReference type="EMBL" id="MBR7837518.1"/>
    </source>
</evidence>
<dbReference type="InterPro" id="IPR013324">
    <property type="entry name" value="RNA_pol_sigma_r3/r4-like"/>
</dbReference>
<keyword evidence="3" id="KW-0238">DNA-binding</keyword>
<dbReference type="Pfam" id="PF04542">
    <property type="entry name" value="Sigma70_r2"/>
    <property type="match status" value="1"/>
</dbReference>
<evidence type="ECO:0000259" key="5">
    <source>
        <dbReference type="Pfam" id="PF04539"/>
    </source>
</evidence>
<dbReference type="PRINTS" id="PR00046">
    <property type="entry name" value="SIGMA70FCT"/>
</dbReference>
<protein>
    <submittedName>
        <fullName evidence="8">SigB/SigF/SigG family RNA polymerase sigma factor</fullName>
    </submittedName>
</protein>